<feature type="chain" id="PRO_5043121329" evidence="1">
    <location>
        <begin position="23"/>
        <end position="211"/>
    </location>
</feature>
<evidence type="ECO:0000256" key="1">
    <source>
        <dbReference type="SAM" id="SignalP"/>
    </source>
</evidence>
<evidence type="ECO:0000313" key="3">
    <source>
        <dbReference type="EMBL" id="VDK58241.1"/>
    </source>
</evidence>
<evidence type="ECO:0000313" key="5">
    <source>
        <dbReference type="WBParaSite" id="ASIM_0001719601-mRNA-1"/>
    </source>
</evidence>
<keyword evidence="1" id="KW-0732">Signal</keyword>
<reference evidence="5" key="1">
    <citation type="submission" date="2017-02" db="UniProtKB">
        <authorList>
            <consortium name="WormBaseParasite"/>
        </authorList>
    </citation>
    <scope>IDENTIFICATION</scope>
</reference>
<dbReference type="WBParaSite" id="ASIM_0001719601-mRNA-1">
    <property type="protein sequence ID" value="ASIM_0001719601-mRNA-1"/>
    <property type="gene ID" value="ASIM_0001719601"/>
</dbReference>
<dbReference type="EMBL" id="UYRR01033241">
    <property type="protein sequence ID" value="VDK58241.1"/>
    <property type="molecule type" value="Genomic_DNA"/>
</dbReference>
<name>A0A0M3K8A5_ANISI</name>
<feature type="domain" description="Domain of unknown function DB" evidence="2">
    <location>
        <begin position="96"/>
        <end position="196"/>
    </location>
</feature>
<feature type="signal peptide" evidence="1">
    <location>
        <begin position="1"/>
        <end position="22"/>
    </location>
</feature>
<dbReference type="PANTHER" id="PTHR46705">
    <property type="entry name" value="PROTEIN CBG09805"/>
    <property type="match status" value="1"/>
</dbReference>
<protein>
    <submittedName>
        <fullName evidence="5">DB domain-containing protein</fullName>
    </submittedName>
</protein>
<reference evidence="3 4" key="2">
    <citation type="submission" date="2018-11" db="EMBL/GenBank/DDBJ databases">
        <authorList>
            <consortium name="Pathogen Informatics"/>
        </authorList>
    </citation>
    <scope>NUCLEOTIDE SEQUENCE [LARGE SCALE GENOMIC DNA]</scope>
</reference>
<dbReference type="Proteomes" id="UP000267096">
    <property type="component" value="Unassembled WGS sequence"/>
</dbReference>
<dbReference type="OrthoDB" id="10514350at2759"/>
<dbReference type="AlphaFoldDB" id="A0A0M3K8A5"/>
<dbReference type="InterPro" id="IPR002602">
    <property type="entry name" value="DB"/>
</dbReference>
<evidence type="ECO:0000259" key="2">
    <source>
        <dbReference type="Pfam" id="PF01682"/>
    </source>
</evidence>
<organism evidence="5">
    <name type="scientific">Anisakis simplex</name>
    <name type="common">Herring worm</name>
    <dbReference type="NCBI Taxonomy" id="6269"/>
    <lineage>
        <taxon>Eukaryota</taxon>
        <taxon>Metazoa</taxon>
        <taxon>Ecdysozoa</taxon>
        <taxon>Nematoda</taxon>
        <taxon>Chromadorea</taxon>
        <taxon>Rhabditida</taxon>
        <taxon>Spirurina</taxon>
        <taxon>Ascaridomorpha</taxon>
        <taxon>Ascaridoidea</taxon>
        <taxon>Anisakidae</taxon>
        <taxon>Anisakis</taxon>
        <taxon>Anisakis simplex complex</taxon>
    </lineage>
</organism>
<gene>
    <name evidence="3" type="ORF">ASIM_LOCUS16603</name>
</gene>
<dbReference type="Pfam" id="PF01682">
    <property type="entry name" value="DB"/>
    <property type="match status" value="1"/>
</dbReference>
<evidence type="ECO:0000313" key="4">
    <source>
        <dbReference type="Proteomes" id="UP000267096"/>
    </source>
</evidence>
<accession>A0A0M3K8A5</accession>
<keyword evidence="4" id="KW-1185">Reference proteome</keyword>
<proteinExistence type="predicted"/>
<sequence>MALQATLSILTFLQCISLSVQCAPFFCTYAMGLCNPFVPRPMCPPCSMGYACSPGIGLCVSRARKFSKLAQDAIDEDDIQEDQKGILKANKEFKTCCELSSMPDGCLDKCSYNQYNRRSAQKIALGMEPSCPSASLPALHACAARHSDHTKCCLEKSIFDESLFEKCQPICRSKVDKIIKLDVSYLPCFEQFDRLVSDCFRNYTATVSEDF</sequence>
<dbReference type="PANTHER" id="PTHR46705:SF2">
    <property type="entry name" value="DOMAIN OF UNKNOWN FUNCTION DB DOMAIN-CONTAINING PROTEIN"/>
    <property type="match status" value="1"/>
</dbReference>